<comment type="caution">
    <text evidence="2">The sequence shown here is derived from an EMBL/GenBank/DDBJ whole genome shotgun (WGS) entry which is preliminary data.</text>
</comment>
<dbReference type="KEGG" id="lmat:92511085"/>
<dbReference type="GeneID" id="92511085"/>
<dbReference type="AlphaFoldDB" id="A0A836GJR9"/>
<dbReference type="EMBL" id="JAFEUZ010000035">
    <property type="protein sequence ID" value="KAG5466770.1"/>
    <property type="molecule type" value="Genomic_DNA"/>
</dbReference>
<proteinExistence type="predicted"/>
<accession>A0A836GJR9</accession>
<sequence>MPCRCAVGRVPGTANTNEVAPLKAAAPTVLSGGSFVDAENSDNPASSAPRCFYCLCSVCGQELADVPTVTCDACGSQTHITCARDAYSNEWLCNEVAATSTAATGACGAASLPDDALDVERSRRMPSAAPASHDGEGTGSSPTPAVAVAASSGLPLSSPLGRESSQASLLLPSHALRSAAARIDKMYNYYCHPDCAMGMEVLRNPQFHAALSRKVERAFEREWARVRESLVSAGVLHDRTHKGDATDDDACGKEKLRPPLCPPVKSPSAAPVKEESLEDNSAASSCCPSFSSPTPTPCPGVPERGARDCASSASAASICDMAACHPAVALEVLRLYHQLRAEAWAVYFEQERHHYGHPLFYPPPFLDIARDAAVGHVVAAASPQGQAARLYLLDCRTHPVGSMVAIPVGALTRWQQPAAAPLIKENDSNNFVAESLERIVKDVVVPETVVVYQKCSKEGRVLT</sequence>
<dbReference type="Proteomes" id="UP000673552">
    <property type="component" value="Unassembled WGS sequence"/>
</dbReference>
<evidence type="ECO:0000313" key="2">
    <source>
        <dbReference type="EMBL" id="KAG5466770.1"/>
    </source>
</evidence>
<dbReference type="InterPro" id="IPR013083">
    <property type="entry name" value="Znf_RING/FYVE/PHD"/>
</dbReference>
<reference evidence="3" key="2">
    <citation type="journal article" date="2021" name="Sci. Data">
        <title>Chromosome-scale genome sequencing, assembly and annotation of six genomes from subfamily Leishmaniinae.</title>
        <authorList>
            <person name="Almutairi H."/>
            <person name="Urbaniak M.D."/>
            <person name="Bates M.D."/>
            <person name="Jariyapan N."/>
            <person name="Kwakye-Nuako G."/>
            <person name="Thomaz Soccol V."/>
            <person name="Al-Salem W.S."/>
            <person name="Dillon R.J."/>
            <person name="Bates P.A."/>
            <person name="Gatherer D."/>
        </authorList>
    </citation>
    <scope>NUCLEOTIDE SEQUENCE [LARGE SCALE GENOMIC DNA]</scope>
</reference>
<keyword evidence="3" id="KW-1185">Reference proteome</keyword>
<dbReference type="OrthoDB" id="272690at2759"/>
<name>A0A836GJR9_9TRYP</name>
<feature type="region of interest" description="Disordered" evidence="1">
    <location>
        <begin position="122"/>
        <end position="146"/>
    </location>
</feature>
<feature type="region of interest" description="Disordered" evidence="1">
    <location>
        <begin position="241"/>
        <end position="275"/>
    </location>
</feature>
<organism evidence="2 3">
    <name type="scientific">Leishmania martiniquensis</name>
    <dbReference type="NCBI Taxonomy" id="1580590"/>
    <lineage>
        <taxon>Eukaryota</taxon>
        <taxon>Discoba</taxon>
        <taxon>Euglenozoa</taxon>
        <taxon>Kinetoplastea</taxon>
        <taxon>Metakinetoplastina</taxon>
        <taxon>Trypanosomatida</taxon>
        <taxon>Trypanosomatidae</taxon>
        <taxon>Leishmaniinae</taxon>
        <taxon>Leishmania</taxon>
    </lineage>
</organism>
<feature type="compositionally biased region" description="Basic and acidic residues" evidence="1">
    <location>
        <begin position="241"/>
        <end position="257"/>
    </location>
</feature>
<evidence type="ECO:0000256" key="1">
    <source>
        <dbReference type="SAM" id="MobiDB-lite"/>
    </source>
</evidence>
<dbReference type="Gene3D" id="3.30.40.10">
    <property type="entry name" value="Zinc/RING finger domain, C3HC4 (zinc finger)"/>
    <property type="match status" value="1"/>
</dbReference>
<dbReference type="SUPFAM" id="SSF57903">
    <property type="entry name" value="FYVE/PHD zinc finger"/>
    <property type="match status" value="1"/>
</dbReference>
<dbReference type="InterPro" id="IPR011011">
    <property type="entry name" value="Znf_FYVE_PHD"/>
</dbReference>
<gene>
    <name evidence="2" type="ORF">LSCM1_00947</name>
</gene>
<protein>
    <submittedName>
        <fullName evidence="2">Uncharacterized protein</fullName>
    </submittedName>
</protein>
<reference evidence="3" key="1">
    <citation type="journal article" date="2021" name="Microbiol. Resour. Announc.">
        <title>LGAAP: Leishmaniinae Genome Assembly and Annotation Pipeline.</title>
        <authorList>
            <person name="Almutairi H."/>
            <person name="Urbaniak M.D."/>
            <person name="Bates M.D."/>
            <person name="Jariyapan N."/>
            <person name="Kwakye-Nuako G."/>
            <person name="Thomaz-Soccol V."/>
            <person name="Al-Salem W.S."/>
            <person name="Dillon R.J."/>
            <person name="Bates P.A."/>
            <person name="Gatherer D."/>
        </authorList>
    </citation>
    <scope>NUCLEOTIDE SEQUENCE [LARGE SCALE GENOMIC DNA]</scope>
</reference>
<evidence type="ECO:0000313" key="3">
    <source>
        <dbReference type="Proteomes" id="UP000673552"/>
    </source>
</evidence>
<dbReference type="RefSeq" id="XP_067174678.1">
    <property type="nucleotide sequence ID" value="XM_067318573.1"/>
</dbReference>